<sequence>MSARIPKDALMTAWVERSGRIEWRSGVGFPDGALPLCCGTRNAIRAALKQRAWNGQHYAVPGMHDRMSDQLAYERLEKLRVSLTGISPELISYYSAMNRRDV</sequence>
<accession>A0A1Z5YRN1</accession>
<dbReference type="Proteomes" id="UP000196086">
    <property type="component" value="Unassembled WGS sequence"/>
</dbReference>
<organism evidence="1 2">
    <name type="scientific">Acetobacter cibinongensis</name>
    <dbReference type="NCBI Taxonomy" id="146475"/>
    <lineage>
        <taxon>Bacteria</taxon>
        <taxon>Pseudomonadati</taxon>
        <taxon>Pseudomonadota</taxon>
        <taxon>Alphaproteobacteria</taxon>
        <taxon>Acetobacterales</taxon>
        <taxon>Acetobacteraceae</taxon>
        <taxon>Acetobacter</taxon>
    </lineage>
</organism>
<name>A0A1Z5YRN1_9PROT</name>
<protein>
    <submittedName>
        <fullName evidence="1">Uncharacterized protein</fullName>
    </submittedName>
</protein>
<dbReference type="OrthoDB" id="7225529at2"/>
<reference evidence="1 2" key="1">
    <citation type="submission" date="2014-06" db="EMBL/GenBank/DDBJ databases">
        <authorList>
            <person name="Ju J."/>
            <person name="Zhang J."/>
        </authorList>
    </citation>
    <scope>NUCLEOTIDE SEQUENCE [LARGE SCALE GENOMIC DNA]</scope>
    <source>
        <strain evidence="1 2">DsW_47</strain>
    </source>
</reference>
<dbReference type="RefSeq" id="WP_086652149.1">
    <property type="nucleotide sequence ID" value="NZ_JOMQ01000070.1"/>
</dbReference>
<evidence type="ECO:0000313" key="2">
    <source>
        <dbReference type="Proteomes" id="UP000196086"/>
    </source>
</evidence>
<proteinExistence type="predicted"/>
<comment type="caution">
    <text evidence="1">The sequence shown here is derived from an EMBL/GenBank/DDBJ whole genome shotgun (WGS) entry which is preliminary data.</text>
</comment>
<evidence type="ECO:0000313" key="1">
    <source>
        <dbReference type="EMBL" id="OUI99548.1"/>
    </source>
</evidence>
<gene>
    <name evidence="1" type="ORF">HK14_14230</name>
</gene>
<dbReference type="EMBL" id="JOMQ01000070">
    <property type="protein sequence ID" value="OUI99548.1"/>
    <property type="molecule type" value="Genomic_DNA"/>
</dbReference>
<dbReference type="AlphaFoldDB" id="A0A1Z5YRN1"/>